<dbReference type="GO" id="GO:0003677">
    <property type="term" value="F:DNA binding"/>
    <property type="evidence" value="ECO:0007669"/>
    <property type="project" value="InterPro"/>
</dbReference>
<dbReference type="PANTHER" id="PTHR47338:SF29">
    <property type="entry name" value="ZN(2)-C6 FUNGAL-TYPE DOMAIN-CONTAINING PROTEIN"/>
    <property type="match status" value="1"/>
</dbReference>
<feature type="region of interest" description="Disordered" evidence="6">
    <location>
        <begin position="41"/>
        <end position="72"/>
    </location>
</feature>
<dbReference type="GO" id="GO:0000981">
    <property type="term" value="F:DNA-binding transcription factor activity, RNA polymerase II-specific"/>
    <property type="evidence" value="ECO:0007669"/>
    <property type="project" value="InterPro"/>
</dbReference>
<dbReference type="CDD" id="cd12148">
    <property type="entry name" value="fungal_TF_MHR"/>
    <property type="match status" value="1"/>
</dbReference>
<sequence>MPEADARCPRFAECMGAYRCSDAKRPCSTCIRSHSYAAAHAPPGADLPPHPECTFDETSDPQPPETPDSPKDRFERLETRINELEALLQEKEHGSNSRSQSVSLNGFQDSSAFLTDLLTNGKNHNSSFSLNGHPEANGFHSGSSLDNLAGAAALGMDLSNLSIFGDPFNPSSSPPSDVGMELMIPAWPKNLPTNPFLRHLVEAFFTFTPSATRMFHVPTFLASLTLLPTHPKFPMPAILHAMCALGSMYTASVDPTPSPPALPSYCADVDGGPALLMKESGSFGDQQIRAAKEAMETAMRTSADLFSVLQAHIIVSLWYWYNARWSEACLAFATSLRYAVPCGLNACPPFDSISSSDMSRSSVIPPATNVVEDETRRNTFWVAYMMERHFAAVNNFAMMLDDEDIAQMLPVRGSEFENGILVPPNERQWSYQPDVITNHLEDQTDSFVLHVKATLLLSKVKVFNSRYKVKRHLGDPAMQPDPAGIPEMPGPNWVQAAPAFVELDRLISAFKQSLPTKLRDPLYTGVLDVELFTALSTIHFATIILHEGHARIGRPACISSCRVLASARAILNLLHEAYSTSHNLALLGVFPMVCWFVAGRILIRFLKAAIEANSEDHINTLKNEVDFIRSVITGIGASVPHAQHYGRMLDHYLGDVCGKHYVTPVSPPPSRSRDSSSGSTSLDSSPEGLHGLQGHVLGLAGLDQ</sequence>
<reference evidence="8 9" key="1">
    <citation type="journal article" date="2015" name="Biotechnol. Biofuels">
        <title>Enhanced degradation of softwood versus hardwood by the white-rot fungus Pycnoporus coccineus.</title>
        <authorList>
            <person name="Couturier M."/>
            <person name="Navarro D."/>
            <person name="Chevret D."/>
            <person name="Henrissat B."/>
            <person name="Piumi F."/>
            <person name="Ruiz-Duenas F.J."/>
            <person name="Martinez A.T."/>
            <person name="Grigoriev I.V."/>
            <person name="Riley R."/>
            <person name="Lipzen A."/>
            <person name="Berrin J.G."/>
            <person name="Master E.R."/>
            <person name="Rosso M.N."/>
        </authorList>
    </citation>
    <scope>NUCLEOTIDE SEQUENCE [LARGE SCALE GENOMIC DNA]</scope>
    <source>
        <strain evidence="8 9">BRFM310</strain>
    </source>
</reference>
<evidence type="ECO:0000313" key="8">
    <source>
        <dbReference type="EMBL" id="OSC99504.1"/>
    </source>
</evidence>
<dbReference type="OrthoDB" id="39175at2759"/>
<dbReference type="InterPro" id="IPR050815">
    <property type="entry name" value="TF_fung"/>
</dbReference>
<dbReference type="AlphaFoldDB" id="A0A1Y2IEJ2"/>
<dbReference type="Proteomes" id="UP000193067">
    <property type="component" value="Unassembled WGS sequence"/>
</dbReference>
<evidence type="ECO:0000256" key="2">
    <source>
        <dbReference type="ARBA" id="ARBA00022723"/>
    </source>
</evidence>
<keyword evidence="9" id="KW-1185">Reference proteome</keyword>
<keyword evidence="3" id="KW-0805">Transcription regulation</keyword>
<evidence type="ECO:0000313" key="9">
    <source>
        <dbReference type="Proteomes" id="UP000193067"/>
    </source>
</evidence>
<evidence type="ECO:0000256" key="3">
    <source>
        <dbReference type="ARBA" id="ARBA00023015"/>
    </source>
</evidence>
<feature type="domain" description="Xylanolytic transcriptional activator regulatory" evidence="7">
    <location>
        <begin position="203"/>
        <end position="420"/>
    </location>
</feature>
<evidence type="ECO:0000256" key="1">
    <source>
        <dbReference type="ARBA" id="ARBA00004123"/>
    </source>
</evidence>
<organism evidence="8 9">
    <name type="scientific">Trametes coccinea (strain BRFM310)</name>
    <name type="common">Pycnoporus coccineus</name>
    <dbReference type="NCBI Taxonomy" id="1353009"/>
    <lineage>
        <taxon>Eukaryota</taxon>
        <taxon>Fungi</taxon>
        <taxon>Dikarya</taxon>
        <taxon>Basidiomycota</taxon>
        <taxon>Agaricomycotina</taxon>
        <taxon>Agaricomycetes</taxon>
        <taxon>Polyporales</taxon>
        <taxon>Polyporaceae</taxon>
        <taxon>Trametes</taxon>
    </lineage>
</organism>
<dbReference type="InterPro" id="IPR036864">
    <property type="entry name" value="Zn2-C6_fun-type_DNA-bd_sf"/>
</dbReference>
<evidence type="ECO:0000259" key="7">
    <source>
        <dbReference type="Pfam" id="PF04082"/>
    </source>
</evidence>
<evidence type="ECO:0000256" key="4">
    <source>
        <dbReference type="ARBA" id="ARBA00023163"/>
    </source>
</evidence>
<protein>
    <recommendedName>
        <fullName evidence="7">Xylanolytic transcriptional activator regulatory domain-containing protein</fullName>
    </recommendedName>
</protein>
<dbReference type="PANTHER" id="PTHR47338">
    <property type="entry name" value="ZN(II)2CYS6 TRANSCRIPTION FACTOR (EUROFUNG)-RELATED"/>
    <property type="match status" value="1"/>
</dbReference>
<dbReference type="STRING" id="1353009.A0A1Y2IEJ2"/>
<keyword evidence="2" id="KW-0479">Metal-binding</keyword>
<name>A0A1Y2IEJ2_TRAC3</name>
<dbReference type="Pfam" id="PF04082">
    <property type="entry name" value="Fungal_trans"/>
    <property type="match status" value="1"/>
</dbReference>
<gene>
    <name evidence="8" type="ORF">PYCCODRAFT_1372935</name>
</gene>
<feature type="compositionally biased region" description="Low complexity" evidence="6">
    <location>
        <begin position="675"/>
        <end position="692"/>
    </location>
</feature>
<dbReference type="GO" id="GO:0006351">
    <property type="term" value="P:DNA-templated transcription"/>
    <property type="evidence" value="ECO:0007669"/>
    <property type="project" value="InterPro"/>
</dbReference>
<dbReference type="GO" id="GO:0005634">
    <property type="term" value="C:nucleus"/>
    <property type="evidence" value="ECO:0007669"/>
    <property type="project" value="UniProtKB-SubCell"/>
</dbReference>
<dbReference type="Gene3D" id="4.10.240.10">
    <property type="entry name" value="Zn(2)-C6 fungal-type DNA-binding domain"/>
    <property type="match status" value="1"/>
</dbReference>
<evidence type="ECO:0000256" key="6">
    <source>
        <dbReference type="SAM" id="MobiDB-lite"/>
    </source>
</evidence>
<dbReference type="InterPro" id="IPR007219">
    <property type="entry name" value="XnlR_reg_dom"/>
</dbReference>
<comment type="subcellular location">
    <subcellularLocation>
        <location evidence="1">Nucleus</location>
    </subcellularLocation>
</comment>
<evidence type="ECO:0000256" key="5">
    <source>
        <dbReference type="ARBA" id="ARBA00023242"/>
    </source>
</evidence>
<feature type="region of interest" description="Disordered" evidence="6">
    <location>
        <begin position="663"/>
        <end position="692"/>
    </location>
</feature>
<keyword evidence="4" id="KW-0804">Transcription</keyword>
<keyword evidence="5" id="KW-0539">Nucleus</keyword>
<accession>A0A1Y2IEJ2</accession>
<dbReference type="EMBL" id="KZ084127">
    <property type="protein sequence ID" value="OSC99504.1"/>
    <property type="molecule type" value="Genomic_DNA"/>
</dbReference>
<dbReference type="GO" id="GO:0008270">
    <property type="term" value="F:zinc ion binding"/>
    <property type="evidence" value="ECO:0007669"/>
    <property type="project" value="InterPro"/>
</dbReference>
<proteinExistence type="predicted"/>